<dbReference type="GO" id="GO:0000723">
    <property type="term" value="P:telomere maintenance"/>
    <property type="evidence" value="ECO:0007669"/>
    <property type="project" value="InterPro"/>
</dbReference>
<dbReference type="EMBL" id="JAJJMA010248016">
    <property type="protein sequence ID" value="MCL7043547.1"/>
    <property type="molecule type" value="Genomic_DNA"/>
</dbReference>
<feature type="domain" description="DNA helicase Pif1-like 2B" evidence="3">
    <location>
        <begin position="429"/>
        <end position="473"/>
    </location>
</feature>
<dbReference type="PANTHER" id="PTHR10492">
    <property type="match status" value="1"/>
</dbReference>
<name>A0AA41VLM7_PAPNU</name>
<protein>
    <recommendedName>
        <fullName evidence="1">ATP-dependent DNA helicase</fullName>
        <ecNumber evidence="1">5.6.2.3</ecNumber>
    </recommendedName>
</protein>
<comment type="cofactor">
    <cofactor evidence="1">
        <name>Mg(2+)</name>
        <dbReference type="ChEBI" id="CHEBI:18420"/>
    </cofactor>
</comment>
<dbReference type="FunFam" id="3.40.50.300:FF:002884">
    <property type="entry name" value="ATP-dependent DNA helicase"/>
    <property type="match status" value="1"/>
</dbReference>
<dbReference type="Gene3D" id="3.40.50.300">
    <property type="entry name" value="P-loop containing nucleotide triphosphate hydrolases"/>
    <property type="match status" value="2"/>
</dbReference>
<comment type="similarity">
    <text evidence="1">Belongs to the helicase family.</text>
</comment>
<feature type="domain" description="DNA helicase Pif1-like DEAD-box helicase" evidence="2">
    <location>
        <begin position="116"/>
        <end position="338"/>
    </location>
</feature>
<accession>A0AA41VLM7</accession>
<dbReference type="Proteomes" id="UP001177140">
    <property type="component" value="Unassembled WGS sequence"/>
</dbReference>
<evidence type="ECO:0000313" key="5">
    <source>
        <dbReference type="Proteomes" id="UP001177140"/>
    </source>
</evidence>
<comment type="caution">
    <text evidence="4">The sequence shown here is derived from an EMBL/GenBank/DDBJ whole genome shotgun (WGS) entry which is preliminary data.</text>
</comment>
<keyword evidence="1" id="KW-0227">DNA damage</keyword>
<dbReference type="GO" id="GO:0005524">
    <property type="term" value="F:ATP binding"/>
    <property type="evidence" value="ECO:0007669"/>
    <property type="project" value="UniProtKB-KW"/>
</dbReference>
<dbReference type="CDD" id="cd18809">
    <property type="entry name" value="SF1_C_RecD"/>
    <property type="match status" value="1"/>
</dbReference>
<dbReference type="GO" id="GO:0006310">
    <property type="term" value="P:DNA recombination"/>
    <property type="evidence" value="ECO:0007669"/>
    <property type="project" value="UniProtKB-KW"/>
</dbReference>
<dbReference type="Pfam" id="PF21530">
    <property type="entry name" value="Pif1_2B_dom"/>
    <property type="match status" value="1"/>
</dbReference>
<evidence type="ECO:0000313" key="4">
    <source>
        <dbReference type="EMBL" id="MCL7043547.1"/>
    </source>
</evidence>
<dbReference type="InterPro" id="IPR049163">
    <property type="entry name" value="Pif1-like_2B_dom"/>
</dbReference>
<dbReference type="Pfam" id="PF05970">
    <property type="entry name" value="PIF1"/>
    <property type="match status" value="1"/>
</dbReference>
<dbReference type="PANTHER" id="PTHR10492:SF90">
    <property type="entry name" value="ATP-DEPENDENT DNA HELICASE"/>
    <property type="match status" value="1"/>
</dbReference>
<dbReference type="GO" id="GO:0016787">
    <property type="term" value="F:hydrolase activity"/>
    <property type="evidence" value="ECO:0007669"/>
    <property type="project" value="UniProtKB-KW"/>
</dbReference>
<comment type="catalytic activity">
    <reaction evidence="1">
        <text>ATP + H2O = ADP + phosphate + H(+)</text>
        <dbReference type="Rhea" id="RHEA:13065"/>
        <dbReference type="ChEBI" id="CHEBI:15377"/>
        <dbReference type="ChEBI" id="CHEBI:15378"/>
        <dbReference type="ChEBI" id="CHEBI:30616"/>
        <dbReference type="ChEBI" id="CHEBI:43474"/>
        <dbReference type="ChEBI" id="CHEBI:456216"/>
        <dbReference type="EC" id="5.6.2.3"/>
    </reaction>
</comment>
<evidence type="ECO:0000256" key="1">
    <source>
        <dbReference type="RuleBase" id="RU363044"/>
    </source>
</evidence>
<evidence type="ECO:0000259" key="3">
    <source>
        <dbReference type="Pfam" id="PF21530"/>
    </source>
</evidence>
<evidence type="ECO:0000259" key="2">
    <source>
        <dbReference type="Pfam" id="PF05970"/>
    </source>
</evidence>
<dbReference type="GO" id="GO:0006281">
    <property type="term" value="P:DNA repair"/>
    <property type="evidence" value="ECO:0007669"/>
    <property type="project" value="UniProtKB-KW"/>
</dbReference>
<keyword evidence="1" id="KW-0067">ATP-binding</keyword>
<dbReference type="GO" id="GO:0043139">
    <property type="term" value="F:5'-3' DNA helicase activity"/>
    <property type="evidence" value="ECO:0007669"/>
    <property type="project" value="UniProtKB-EC"/>
</dbReference>
<dbReference type="EC" id="5.6.2.3" evidence="1"/>
<dbReference type="AlphaFoldDB" id="A0AA41VLM7"/>
<keyword evidence="1" id="KW-0347">Helicase</keyword>
<keyword evidence="1" id="KW-0547">Nucleotide-binding</keyword>
<keyword evidence="1" id="KW-0234">DNA repair</keyword>
<dbReference type="InterPro" id="IPR010285">
    <property type="entry name" value="DNA_helicase_pif1-like_DEAD"/>
</dbReference>
<gene>
    <name evidence="4" type="ORF">MKW94_028579</name>
</gene>
<dbReference type="SUPFAM" id="SSF52540">
    <property type="entry name" value="P-loop containing nucleoside triphosphate hydrolases"/>
    <property type="match status" value="2"/>
</dbReference>
<sequence length="601" mass="68924">MQRELFVALLFFSEVTDPKRLWEANWKLLCEDIEYQERKRCGNDKLELEEEELKNLTLLDIEELMKRNGRTLAEFTTIPYPKQVKRRKRRNKLIDEELDYDTVKLKKQHKQLKEGMNAEQRGIFEDVMKSIEQGEGGLFFVYGSGGTGKTYLWRTIISGLRSKGRVVLAVASSGIASLLFPGGRTTHSRFKIPISLDETSTCDVSQGTMLADLICKSDIIIWDEAPMIHKHAFEALERTVRDLMNQNKEKKYERLFGGKTLLLGGDFRQILPVIRGGSREDVVRASICRSYLWKHFKLYQLTKNMRLSNEKASPADKQTISEFSKWILDLGDGKLPAKAIEGEEEEATWIRIPEDLLVKNNGDPIETITEVVYPDLIKKYKSKKYLRERCILSPKNEEIPGEERIYYSSDSISPLSFDFDNTEMTFTQDYLNSQKMSGVPKHALRLKLNLPIMLTRNINPSAGLCNGTRLIVKLLKNRSIQADILTGTGAGRRVSIPRIVIQPTETHLPFILRRVQFPIKVCFAMTINKSQGQSLDNVGVYLPKPIFSHGQLYVAVSRTTSRKGLKILMEKTKDIVPENYTQNVVYKEIFTNLKPVSRCRI</sequence>
<organism evidence="4 5">
    <name type="scientific">Papaver nudicaule</name>
    <name type="common">Iceland poppy</name>
    <dbReference type="NCBI Taxonomy" id="74823"/>
    <lineage>
        <taxon>Eukaryota</taxon>
        <taxon>Viridiplantae</taxon>
        <taxon>Streptophyta</taxon>
        <taxon>Embryophyta</taxon>
        <taxon>Tracheophyta</taxon>
        <taxon>Spermatophyta</taxon>
        <taxon>Magnoliopsida</taxon>
        <taxon>Ranunculales</taxon>
        <taxon>Papaveraceae</taxon>
        <taxon>Papaveroideae</taxon>
        <taxon>Papaver</taxon>
    </lineage>
</organism>
<reference evidence="4" key="1">
    <citation type="submission" date="2022-03" db="EMBL/GenBank/DDBJ databases">
        <title>A functionally conserved STORR gene fusion in Papaver species that diverged 16.8 million years ago.</title>
        <authorList>
            <person name="Catania T."/>
        </authorList>
    </citation>
    <scope>NUCLEOTIDE SEQUENCE</scope>
    <source>
        <strain evidence="4">S-191538</strain>
    </source>
</reference>
<dbReference type="InterPro" id="IPR027417">
    <property type="entry name" value="P-loop_NTPase"/>
</dbReference>
<keyword evidence="5" id="KW-1185">Reference proteome</keyword>
<keyword evidence="1" id="KW-0233">DNA recombination</keyword>
<proteinExistence type="inferred from homology"/>
<keyword evidence="1" id="KW-0378">Hydrolase</keyword>